<accession>A0ABT6F1Q8</accession>
<proteinExistence type="predicted"/>
<organism evidence="1 2">
    <name type="scientific">Candidatus Synechococcus calcipolaris G9</name>
    <dbReference type="NCBI Taxonomy" id="1497997"/>
    <lineage>
        <taxon>Bacteria</taxon>
        <taxon>Bacillati</taxon>
        <taxon>Cyanobacteriota</taxon>
        <taxon>Cyanophyceae</taxon>
        <taxon>Synechococcales</taxon>
        <taxon>Synechococcaceae</taxon>
        <taxon>Synechococcus</taxon>
    </lineage>
</organism>
<comment type="caution">
    <text evidence="1">The sequence shown here is derived from an EMBL/GenBank/DDBJ whole genome shotgun (WGS) entry which is preliminary data.</text>
</comment>
<protein>
    <submittedName>
        <fullName evidence="1">DUF29 domain-containing protein</fullName>
    </submittedName>
</protein>
<dbReference type="PANTHER" id="PTHR34235:SF1">
    <property type="entry name" value="SLR0416 PROTEIN"/>
    <property type="match status" value="1"/>
</dbReference>
<dbReference type="RefSeq" id="WP_277867719.1">
    <property type="nucleotide sequence ID" value="NZ_JAKKUT010000005.1"/>
</dbReference>
<evidence type="ECO:0000313" key="2">
    <source>
        <dbReference type="Proteomes" id="UP001154265"/>
    </source>
</evidence>
<evidence type="ECO:0000313" key="1">
    <source>
        <dbReference type="EMBL" id="MDG2991791.1"/>
    </source>
</evidence>
<reference evidence="1" key="2">
    <citation type="submission" date="2022-01" db="EMBL/GenBank/DDBJ databases">
        <authorList>
            <person name="Zivanovic Y."/>
            <person name="Moreira D."/>
            <person name="Lopez-Garcia P."/>
        </authorList>
    </citation>
    <scope>NUCLEOTIDE SEQUENCE</scope>
    <source>
        <strain evidence="1">G9</strain>
    </source>
</reference>
<dbReference type="InterPro" id="IPR002636">
    <property type="entry name" value="DUF29"/>
</dbReference>
<dbReference type="PANTHER" id="PTHR34235">
    <property type="entry name" value="SLR1203 PROTEIN-RELATED"/>
    <property type="match status" value="1"/>
</dbReference>
<name>A0ABT6F1Q8_9SYNE</name>
<reference evidence="1" key="1">
    <citation type="journal article" date="2022" name="Genome Biol. Evol.">
        <title>A New Gene Family Diagnostic for Intracellular Biomineralization of Amorphous Ca Carbonates by Cyanobacteria.</title>
        <authorList>
            <person name="Benzerara K."/>
            <person name="Duprat E."/>
            <person name="Bitard-Feildel T."/>
            <person name="Caumes G."/>
            <person name="Cassier-Chauvat C."/>
            <person name="Chauvat F."/>
            <person name="Dezi M."/>
            <person name="Diop S.I."/>
            <person name="Gaschignard G."/>
            <person name="Gorgen S."/>
            <person name="Gugger M."/>
            <person name="Lopez-Garcia P."/>
            <person name="Millet M."/>
            <person name="Skouri-Panet F."/>
            <person name="Moreira D."/>
            <person name="Callebaut I."/>
        </authorList>
    </citation>
    <scope>NUCLEOTIDE SEQUENCE</scope>
    <source>
        <strain evidence="1">G9</strain>
    </source>
</reference>
<dbReference type="Pfam" id="PF01724">
    <property type="entry name" value="DUF29"/>
    <property type="match status" value="1"/>
</dbReference>
<gene>
    <name evidence="1" type="ORF">L3556_12745</name>
</gene>
<sequence length="156" mass="18046">MQTVEKLYEVDYQAWVQATVAQLRAGQFNDIDLDALIEEIESLGRSERHALSSQWIRVVKHLLKLEAQPQARDYHNSWVSSVVEGLRQIEESQDSSPSLKSYLKLNQAKWYLQALQQASVETRIPQAQFPATCPYDVLDLIEGNYPESLRYFFVIE</sequence>
<dbReference type="EMBL" id="JAKKUT010000005">
    <property type="protein sequence ID" value="MDG2991791.1"/>
    <property type="molecule type" value="Genomic_DNA"/>
</dbReference>
<keyword evidence="2" id="KW-1185">Reference proteome</keyword>
<dbReference type="Proteomes" id="UP001154265">
    <property type="component" value="Unassembled WGS sequence"/>
</dbReference>
<dbReference type="Gene3D" id="1.20.1220.20">
    <property type="entry name" value="Uncharcterised protein PF01724"/>
    <property type="match status" value="1"/>
</dbReference>